<dbReference type="EMBL" id="OZ035845">
    <property type="protein sequence ID" value="CAL1599309.1"/>
    <property type="molecule type" value="Genomic_DNA"/>
</dbReference>
<organism evidence="1 2">
    <name type="scientific">Knipowitschia caucasica</name>
    <name type="common">Caucasian dwarf goby</name>
    <name type="synonym">Pomatoschistus caucasicus</name>
    <dbReference type="NCBI Taxonomy" id="637954"/>
    <lineage>
        <taxon>Eukaryota</taxon>
        <taxon>Metazoa</taxon>
        <taxon>Chordata</taxon>
        <taxon>Craniata</taxon>
        <taxon>Vertebrata</taxon>
        <taxon>Euteleostomi</taxon>
        <taxon>Actinopterygii</taxon>
        <taxon>Neopterygii</taxon>
        <taxon>Teleostei</taxon>
        <taxon>Neoteleostei</taxon>
        <taxon>Acanthomorphata</taxon>
        <taxon>Gobiaria</taxon>
        <taxon>Gobiiformes</taxon>
        <taxon>Gobioidei</taxon>
        <taxon>Gobiidae</taxon>
        <taxon>Gobiinae</taxon>
        <taxon>Knipowitschia</taxon>
    </lineage>
</organism>
<gene>
    <name evidence="1" type="ORF">KC01_LOCUS27601</name>
</gene>
<protein>
    <submittedName>
        <fullName evidence="1">Uncharacterized protein</fullName>
    </submittedName>
</protein>
<sequence length="97" mass="11311">MGRSDKDTDEMKIVFEDVYLASATEQHSVCKWLPTALVGVAPPQRREERGERERWQLLRISSSCVLEKAVSCWEDMKRFSPPPSFPSLHVRRCYCYC</sequence>
<proteinExistence type="predicted"/>
<accession>A0AAV2LBE4</accession>
<evidence type="ECO:0000313" key="1">
    <source>
        <dbReference type="EMBL" id="CAL1599309.1"/>
    </source>
</evidence>
<name>A0AAV2LBE4_KNICA</name>
<reference evidence="1 2" key="1">
    <citation type="submission" date="2024-04" db="EMBL/GenBank/DDBJ databases">
        <authorList>
            <person name="Waldvogel A.-M."/>
            <person name="Schoenle A."/>
        </authorList>
    </citation>
    <scope>NUCLEOTIDE SEQUENCE [LARGE SCALE GENOMIC DNA]</scope>
</reference>
<dbReference type="Proteomes" id="UP001497482">
    <property type="component" value="Chromosome 23"/>
</dbReference>
<keyword evidence="2" id="KW-1185">Reference proteome</keyword>
<dbReference type="AlphaFoldDB" id="A0AAV2LBE4"/>
<evidence type="ECO:0000313" key="2">
    <source>
        <dbReference type="Proteomes" id="UP001497482"/>
    </source>
</evidence>